<proteinExistence type="predicted"/>
<organism evidence="3 4">
    <name type="scientific">Mucor flavus</name>
    <dbReference type="NCBI Taxonomy" id="439312"/>
    <lineage>
        <taxon>Eukaryota</taxon>
        <taxon>Fungi</taxon>
        <taxon>Fungi incertae sedis</taxon>
        <taxon>Mucoromycota</taxon>
        <taxon>Mucoromycotina</taxon>
        <taxon>Mucoromycetes</taxon>
        <taxon>Mucorales</taxon>
        <taxon>Mucorineae</taxon>
        <taxon>Mucoraceae</taxon>
        <taxon>Mucor</taxon>
    </lineage>
</organism>
<protein>
    <recommendedName>
        <fullName evidence="2">PH domain-containing protein</fullName>
    </recommendedName>
</protein>
<dbReference type="CDD" id="cd00821">
    <property type="entry name" value="PH"/>
    <property type="match status" value="1"/>
</dbReference>
<dbReference type="Proteomes" id="UP001473302">
    <property type="component" value="Unassembled WGS sequence"/>
</dbReference>
<evidence type="ECO:0000256" key="1">
    <source>
        <dbReference type="SAM" id="MobiDB-lite"/>
    </source>
</evidence>
<gene>
    <name evidence="3" type="ORF">MFLAVUS_010684</name>
</gene>
<dbReference type="InterPro" id="IPR001849">
    <property type="entry name" value="PH_domain"/>
</dbReference>
<dbReference type="InterPro" id="IPR011993">
    <property type="entry name" value="PH-like_dom_sf"/>
</dbReference>
<dbReference type="SMART" id="SM00233">
    <property type="entry name" value="PH"/>
    <property type="match status" value="1"/>
</dbReference>
<evidence type="ECO:0000313" key="3">
    <source>
        <dbReference type="EMBL" id="GAA5817143.1"/>
    </source>
</evidence>
<evidence type="ECO:0000313" key="4">
    <source>
        <dbReference type="Proteomes" id="UP001473302"/>
    </source>
</evidence>
<dbReference type="Pfam" id="PF00169">
    <property type="entry name" value="PH"/>
    <property type="match status" value="1"/>
</dbReference>
<dbReference type="EMBL" id="BAABUK010000038">
    <property type="protein sequence ID" value="GAA5817143.1"/>
    <property type="molecule type" value="Genomic_DNA"/>
</dbReference>
<accession>A0ABP9ZDF0</accession>
<dbReference type="SUPFAM" id="SSF50729">
    <property type="entry name" value="PH domain-like"/>
    <property type="match status" value="1"/>
</dbReference>
<reference evidence="3 4" key="1">
    <citation type="submission" date="2024-04" db="EMBL/GenBank/DDBJ databases">
        <title>genome sequences of Mucor flavus KT1a and Helicostylum pulchrum KT1b strains isolated from the surface of a dry-aged beef.</title>
        <authorList>
            <person name="Toyotome T."/>
            <person name="Hosono M."/>
            <person name="Torimaru M."/>
            <person name="Fukuda K."/>
            <person name="Mikami N."/>
        </authorList>
    </citation>
    <scope>NUCLEOTIDE SEQUENCE [LARGE SCALE GENOMIC DNA]</scope>
    <source>
        <strain evidence="3 4">KT1a</strain>
    </source>
</reference>
<dbReference type="PANTHER" id="PTHR14336">
    <property type="entry name" value="TANDEM PH DOMAIN CONTAINING PROTEIN"/>
    <property type="match status" value="1"/>
</dbReference>
<comment type="caution">
    <text evidence="3">The sequence shown here is derived from an EMBL/GenBank/DDBJ whole genome shotgun (WGS) entry which is preliminary data.</text>
</comment>
<feature type="compositionally biased region" description="Low complexity" evidence="1">
    <location>
        <begin position="115"/>
        <end position="128"/>
    </location>
</feature>
<name>A0ABP9ZDF0_9FUNG</name>
<evidence type="ECO:0000259" key="2">
    <source>
        <dbReference type="PROSITE" id="PS50003"/>
    </source>
</evidence>
<sequence length="272" mass="30810">MSTTYLPVAGWLTKMISLPFGRSRWISRFFVLLDSELRFYKDEHSDTASQILNLRTVCQVIPTPTPQHPFCFRLEPRQYTTENVSRPWIIECKSEVDMESWISAIQNRIKKYASPASSTSSSPAILSPKTPHPSETQNATRIVSTYSILNNTAPEFYRVAALPLRCTNLTFDEQEKETLLDRRNKKLAPIVTQQKVDSPQPFSACFSSITPSPTGAVLGPLISPGIIGRYSQYNNQNHPLPLMTKGVGLSQQIKEEEPSSPTYLLYKRKFHL</sequence>
<keyword evidence="4" id="KW-1185">Reference proteome</keyword>
<feature type="region of interest" description="Disordered" evidence="1">
    <location>
        <begin position="115"/>
        <end position="139"/>
    </location>
</feature>
<dbReference type="InterPro" id="IPR051707">
    <property type="entry name" value="PI-Interact_SigTrans_Reg"/>
</dbReference>
<dbReference type="PROSITE" id="PS50003">
    <property type="entry name" value="PH_DOMAIN"/>
    <property type="match status" value="1"/>
</dbReference>
<dbReference type="Gene3D" id="2.30.29.30">
    <property type="entry name" value="Pleckstrin-homology domain (PH domain)/Phosphotyrosine-binding domain (PTB)"/>
    <property type="match status" value="1"/>
</dbReference>
<feature type="domain" description="PH" evidence="2">
    <location>
        <begin position="5"/>
        <end position="110"/>
    </location>
</feature>